<evidence type="ECO:0000256" key="1">
    <source>
        <dbReference type="ARBA" id="ARBA00004141"/>
    </source>
</evidence>
<comment type="caution">
    <text evidence="9">The sequence shown here is derived from an EMBL/GenBank/DDBJ whole genome shotgun (WGS) entry which is preliminary data.</text>
</comment>
<dbReference type="GeneID" id="73378484"/>
<evidence type="ECO:0000313" key="10">
    <source>
        <dbReference type="Proteomes" id="UP001202479"/>
    </source>
</evidence>
<reference evidence="9" key="1">
    <citation type="journal article" date="2022" name="DNA Res.">
        <title>Genome analysis of five recently described species of the CUG-Ser clade uncovers Candida theae as a new hybrid lineage with pathogenic potential in the Candida parapsilosis species complex.</title>
        <authorList>
            <person name="Mixao V."/>
            <person name="Del Olmo V."/>
            <person name="Hegedusova E."/>
            <person name="Saus E."/>
            <person name="Pryszcz L."/>
            <person name="Cillingova A."/>
            <person name="Nosek J."/>
            <person name="Gabaldon T."/>
        </authorList>
    </citation>
    <scope>NUCLEOTIDE SEQUENCE</scope>
    <source>
        <strain evidence="9">CBS 10844</strain>
    </source>
</reference>
<keyword evidence="5 7" id="KW-0472">Membrane</keyword>
<evidence type="ECO:0000259" key="8">
    <source>
        <dbReference type="Pfam" id="PF01545"/>
    </source>
</evidence>
<evidence type="ECO:0000313" key="9">
    <source>
        <dbReference type="EMBL" id="KAI3406386.2"/>
    </source>
</evidence>
<comment type="subcellular location">
    <subcellularLocation>
        <location evidence="1">Membrane</location>
        <topology evidence="1">Multi-pass membrane protein</topology>
    </subcellularLocation>
</comment>
<evidence type="ECO:0000256" key="3">
    <source>
        <dbReference type="ARBA" id="ARBA00022692"/>
    </source>
</evidence>
<keyword evidence="4 7" id="KW-1133">Transmembrane helix</keyword>
<dbReference type="PANTHER" id="PTHR43840:SF15">
    <property type="entry name" value="MITOCHONDRIAL METAL TRANSPORTER 1-RELATED"/>
    <property type="match status" value="1"/>
</dbReference>
<proteinExistence type="predicted"/>
<keyword evidence="3 7" id="KW-0812">Transmembrane</keyword>
<dbReference type="GO" id="GO:0030003">
    <property type="term" value="P:intracellular monoatomic cation homeostasis"/>
    <property type="evidence" value="ECO:0007669"/>
    <property type="project" value="UniProtKB-ARBA"/>
</dbReference>
<dbReference type="InterPro" id="IPR050291">
    <property type="entry name" value="CDF_Transporter"/>
</dbReference>
<feature type="compositionally biased region" description="Basic and acidic residues" evidence="6">
    <location>
        <begin position="12"/>
        <end position="51"/>
    </location>
</feature>
<dbReference type="EMBL" id="JAHUZD010000024">
    <property type="protein sequence ID" value="KAI3406386.2"/>
    <property type="molecule type" value="Genomic_DNA"/>
</dbReference>
<protein>
    <submittedName>
        <fullName evidence="9">MMT2</fullName>
    </submittedName>
</protein>
<dbReference type="Gene3D" id="1.20.1510.10">
    <property type="entry name" value="Cation efflux protein transmembrane domain"/>
    <property type="match status" value="1"/>
</dbReference>
<dbReference type="GO" id="GO:0098771">
    <property type="term" value="P:inorganic ion homeostasis"/>
    <property type="evidence" value="ECO:0007669"/>
    <property type="project" value="UniProtKB-ARBA"/>
</dbReference>
<sequence length="443" mass="48997">MSNKENPITNKHRSENSPEHSDTSPEHSHAEHSHTSPEHSHGEHSHAEHSHSHTHSGSILHHHHSMHEPNVFLQANASSVKTNPAVRITWLGLLVNISLAISKGIGGVYFHSQALIADAIHSVSDMLADFLTLATVNVASKIGTCTKFPLGYGKIETIGSFAISAILLFAGISVGWSSMLQVFEFFLPAQLYEIAASIQIGHTHAHTQIGRGNETANAHDHLHNHLQTTPINTELTTHREIPNINAAWLAAGSIVIKEILYRKTMKIATETNSKVLVANAWHHRVDSLTAVVALLTVAGGVLFNVAWLDSIGGIGVSILIIKAGWDTMKEAWYELIDRGEQPGSELYDKVENIVKHQLENNHELNQFKLKSLAVLSSGANTNINFTLITENKSIDLLTLNKYETILKNLIKDDDKFVRNVFITFEVTPQEEKVESEEKNEEKH</sequence>
<evidence type="ECO:0000256" key="4">
    <source>
        <dbReference type="ARBA" id="ARBA00022989"/>
    </source>
</evidence>
<organism evidence="9 10">
    <name type="scientific">Candida oxycetoniae</name>
    <dbReference type="NCBI Taxonomy" id="497107"/>
    <lineage>
        <taxon>Eukaryota</taxon>
        <taxon>Fungi</taxon>
        <taxon>Dikarya</taxon>
        <taxon>Ascomycota</taxon>
        <taxon>Saccharomycotina</taxon>
        <taxon>Pichiomycetes</taxon>
        <taxon>Debaryomycetaceae</taxon>
        <taxon>Candida/Lodderomyces clade</taxon>
        <taxon>Candida</taxon>
    </lineage>
</organism>
<dbReference type="InterPro" id="IPR058533">
    <property type="entry name" value="Cation_efflux_TM"/>
</dbReference>
<evidence type="ECO:0000256" key="5">
    <source>
        <dbReference type="ARBA" id="ARBA00023136"/>
    </source>
</evidence>
<dbReference type="SUPFAM" id="SSF161111">
    <property type="entry name" value="Cation efflux protein transmembrane domain-like"/>
    <property type="match status" value="1"/>
</dbReference>
<dbReference type="Pfam" id="PF01545">
    <property type="entry name" value="Cation_efflux"/>
    <property type="match status" value="2"/>
</dbReference>
<dbReference type="InterPro" id="IPR027469">
    <property type="entry name" value="Cation_efflux_TMD_sf"/>
</dbReference>
<evidence type="ECO:0000256" key="7">
    <source>
        <dbReference type="SAM" id="Phobius"/>
    </source>
</evidence>
<evidence type="ECO:0000256" key="6">
    <source>
        <dbReference type="SAM" id="MobiDB-lite"/>
    </source>
</evidence>
<dbReference type="AlphaFoldDB" id="A0AAI9WZG5"/>
<gene>
    <name evidence="9" type="ORF">KGF56_000867</name>
</gene>
<feature type="region of interest" description="Disordered" evidence="6">
    <location>
        <begin position="1"/>
        <end position="63"/>
    </location>
</feature>
<feature type="domain" description="Cation efflux protein transmembrane" evidence="8">
    <location>
        <begin position="237"/>
        <end position="336"/>
    </location>
</feature>
<keyword evidence="2" id="KW-0813">Transport</keyword>
<evidence type="ECO:0000256" key="2">
    <source>
        <dbReference type="ARBA" id="ARBA00022448"/>
    </source>
</evidence>
<dbReference type="GO" id="GO:0008324">
    <property type="term" value="F:monoatomic cation transmembrane transporter activity"/>
    <property type="evidence" value="ECO:0007669"/>
    <property type="project" value="InterPro"/>
</dbReference>
<dbReference type="PANTHER" id="PTHR43840">
    <property type="entry name" value="MITOCHONDRIAL METAL TRANSPORTER 1-RELATED"/>
    <property type="match status" value="1"/>
</dbReference>
<accession>A0AAI9WZG5</accession>
<dbReference type="RefSeq" id="XP_049182131.1">
    <property type="nucleotide sequence ID" value="XM_049326820.1"/>
</dbReference>
<dbReference type="Proteomes" id="UP001202479">
    <property type="component" value="Unassembled WGS sequence"/>
</dbReference>
<feature type="domain" description="Cation efflux protein transmembrane" evidence="8">
    <location>
        <begin position="90"/>
        <end position="183"/>
    </location>
</feature>
<feature type="transmembrane region" description="Helical" evidence="7">
    <location>
        <begin position="157"/>
        <end position="176"/>
    </location>
</feature>
<dbReference type="GO" id="GO:0016020">
    <property type="term" value="C:membrane"/>
    <property type="evidence" value="ECO:0007669"/>
    <property type="project" value="UniProtKB-SubCell"/>
</dbReference>
<keyword evidence="10" id="KW-1185">Reference proteome</keyword>
<name>A0AAI9WZG5_9ASCO</name>